<name>A0A3G8Y125_9FLAO</name>
<evidence type="ECO:0000313" key="2">
    <source>
        <dbReference type="EMBL" id="AZI39175.1"/>
    </source>
</evidence>
<dbReference type="Pfam" id="PF20720">
    <property type="entry name" value="nSTAND3"/>
    <property type="match status" value="1"/>
</dbReference>
<sequence>MISKLKTEELHKVKKLNPGRYIFVTSKKLSRLNKQEIKEIFQPYIYTAGDIWGLEDLNTFLSKKENQDIVERNYKLWITSASVLDILYNNAIKGRSKATIREIEEKSYIYVLTENHKKGLAILEENNVIILTGEPGIGKTTLADNLAINYIAKGYEFCDIEEDISEAENFISRK</sequence>
<dbReference type="CDD" id="cd01983">
    <property type="entry name" value="SIMIBI"/>
    <property type="match status" value="1"/>
</dbReference>
<dbReference type="Proteomes" id="UP000281810">
    <property type="component" value="Chromosome"/>
</dbReference>
<dbReference type="InterPro" id="IPR027417">
    <property type="entry name" value="P-loop_NTPase"/>
</dbReference>
<proteinExistence type="predicted"/>
<organism evidence="2 3">
    <name type="scientific">Epilithonimonas vandammei</name>
    <dbReference type="NCBI Taxonomy" id="2487072"/>
    <lineage>
        <taxon>Bacteria</taxon>
        <taxon>Pseudomonadati</taxon>
        <taxon>Bacteroidota</taxon>
        <taxon>Flavobacteriia</taxon>
        <taxon>Flavobacteriales</taxon>
        <taxon>Weeksellaceae</taxon>
        <taxon>Chryseobacterium group</taxon>
        <taxon>Epilithonimonas</taxon>
    </lineage>
</organism>
<protein>
    <recommendedName>
        <fullName evidence="1">Novel STAND NTPase 3 domain-containing protein</fullName>
    </recommendedName>
</protein>
<dbReference type="EMBL" id="CP034161">
    <property type="protein sequence ID" value="AZI39175.1"/>
    <property type="molecule type" value="Genomic_DNA"/>
</dbReference>
<dbReference type="AlphaFoldDB" id="A0A3G8Y125"/>
<keyword evidence="3" id="KW-1185">Reference proteome</keyword>
<evidence type="ECO:0000313" key="3">
    <source>
        <dbReference type="Proteomes" id="UP000281810"/>
    </source>
</evidence>
<dbReference type="Gene3D" id="3.40.50.300">
    <property type="entry name" value="P-loop containing nucleotide triphosphate hydrolases"/>
    <property type="match status" value="1"/>
</dbReference>
<accession>A0A3G8Y125</accession>
<dbReference type="OrthoDB" id="9806903at2"/>
<dbReference type="SUPFAM" id="SSF52540">
    <property type="entry name" value="P-loop containing nucleoside triphosphate hydrolases"/>
    <property type="match status" value="1"/>
</dbReference>
<dbReference type="RefSeq" id="WP_124801451.1">
    <property type="nucleotide sequence ID" value="NZ_CP034161.1"/>
</dbReference>
<evidence type="ECO:0000259" key="1">
    <source>
        <dbReference type="Pfam" id="PF20720"/>
    </source>
</evidence>
<dbReference type="InterPro" id="IPR049050">
    <property type="entry name" value="nSTAND3"/>
</dbReference>
<feature type="domain" description="Novel STAND NTPase 3" evidence="1">
    <location>
        <begin position="110"/>
        <end position="173"/>
    </location>
</feature>
<reference evidence="3" key="1">
    <citation type="submission" date="2018-11" db="EMBL/GenBank/DDBJ databases">
        <title>Proposal to divide the Flavobacteriaceae and reorganize its genera based on Amino Acid Identity values calculated from whole genome sequences.</title>
        <authorList>
            <person name="Nicholson A.C."/>
            <person name="Gulvik C.A."/>
            <person name="Whitney A.M."/>
            <person name="Humrighouse B.W."/>
            <person name="Bell M."/>
            <person name="Holmes B."/>
            <person name="Steigerwalt A.B."/>
            <person name="Villarma A."/>
            <person name="Sheth M."/>
            <person name="Batra D."/>
            <person name="Pryor J."/>
            <person name="Bernardet J.-F."/>
            <person name="Hugo C."/>
            <person name="Kampfer P."/>
            <person name="Newman J.D."/>
            <person name="McQuiston J.R."/>
        </authorList>
    </citation>
    <scope>NUCLEOTIDE SEQUENCE [LARGE SCALE GENOMIC DNA]</scope>
    <source>
        <strain evidence="3">F5649</strain>
    </source>
</reference>
<gene>
    <name evidence="2" type="ORF">EIB74_04000</name>
</gene>